<feature type="region of interest" description="Disordered" evidence="2">
    <location>
        <begin position="1"/>
        <end position="24"/>
    </location>
</feature>
<evidence type="ECO:0000256" key="2">
    <source>
        <dbReference type="SAM" id="MobiDB-lite"/>
    </source>
</evidence>
<protein>
    <submittedName>
        <fullName evidence="3">Uncharacterized protein</fullName>
    </submittedName>
</protein>
<dbReference type="Proteomes" id="UP000054350">
    <property type="component" value="Unassembled WGS sequence"/>
</dbReference>
<keyword evidence="1" id="KW-0175">Coiled coil</keyword>
<dbReference type="OrthoDB" id="10501745at2759"/>
<proteinExistence type="predicted"/>
<dbReference type="AlphaFoldDB" id="A0A0L0T722"/>
<name>A0A0L0T722_ALLM3</name>
<organism evidence="3 4">
    <name type="scientific">Allomyces macrogynus (strain ATCC 38327)</name>
    <name type="common">Allomyces javanicus var. macrogynus</name>
    <dbReference type="NCBI Taxonomy" id="578462"/>
    <lineage>
        <taxon>Eukaryota</taxon>
        <taxon>Fungi</taxon>
        <taxon>Fungi incertae sedis</taxon>
        <taxon>Blastocladiomycota</taxon>
        <taxon>Blastocladiomycetes</taxon>
        <taxon>Blastocladiales</taxon>
        <taxon>Blastocladiaceae</taxon>
        <taxon>Allomyces</taxon>
    </lineage>
</organism>
<feature type="compositionally biased region" description="Polar residues" evidence="2">
    <location>
        <begin position="1"/>
        <end position="23"/>
    </location>
</feature>
<dbReference type="EMBL" id="GG745366">
    <property type="protein sequence ID" value="KNE70476.1"/>
    <property type="molecule type" value="Genomic_DNA"/>
</dbReference>
<sequence length="481" mass="49708">MASTWRKGNNASRTANTIGSTAASAPGARDLAARDAQQAAALLLELDTLQVHVRDLTRQVRAAEAAVARDEAQLDQLAVHTAALDTLTATILGQAARAREHATDVSQWAGEWAERASGYAPSVDATLHLDRALAMLETNLDVAISTPSSSTGPAVGPDQIAASLTAATRSMPPAAFRSHLTTRLPELALPPLPTLQPVDAVLDAALATHLDLIDATATCATDIGALKTEIRAALAQIPDTDCDYVATHAEVAALEHALAWVEVHVPHYGHHQDHDEIPTHSGVTVDPNALTALRTALTAASTAIPTAATAQLESTRASASTLSTSRALPAVDTAALAAIDHVTAGADAAPRTATADWAGGVASHVAVHRAISARVLSARAARETAAVEAAATQVPTDVAERVDEVSAVAADVARKREERAARARDEVAAASGTGAGAAMARVYREQLDLVEGREWADVLGTAEALRSFKRAQGASGRRGGE</sequence>
<evidence type="ECO:0000256" key="1">
    <source>
        <dbReference type="SAM" id="Coils"/>
    </source>
</evidence>
<reference evidence="4" key="2">
    <citation type="submission" date="2009-11" db="EMBL/GenBank/DDBJ databases">
        <title>The Genome Sequence of Allomyces macrogynus strain ATCC 38327.</title>
        <authorList>
            <consortium name="The Broad Institute Genome Sequencing Platform"/>
            <person name="Russ C."/>
            <person name="Cuomo C."/>
            <person name="Shea T."/>
            <person name="Young S.K."/>
            <person name="Zeng Q."/>
            <person name="Koehrsen M."/>
            <person name="Haas B."/>
            <person name="Borodovsky M."/>
            <person name="Guigo R."/>
            <person name="Alvarado L."/>
            <person name="Berlin A."/>
            <person name="Borenstein D."/>
            <person name="Chen Z."/>
            <person name="Engels R."/>
            <person name="Freedman E."/>
            <person name="Gellesch M."/>
            <person name="Goldberg J."/>
            <person name="Griggs A."/>
            <person name="Gujja S."/>
            <person name="Heiman D."/>
            <person name="Hepburn T."/>
            <person name="Howarth C."/>
            <person name="Jen D."/>
            <person name="Larson L."/>
            <person name="Lewis B."/>
            <person name="Mehta T."/>
            <person name="Park D."/>
            <person name="Pearson M."/>
            <person name="Roberts A."/>
            <person name="Saif S."/>
            <person name="Shenoy N."/>
            <person name="Sisk P."/>
            <person name="Stolte C."/>
            <person name="Sykes S."/>
            <person name="Walk T."/>
            <person name="White J."/>
            <person name="Yandava C."/>
            <person name="Burger G."/>
            <person name="Gray M.W."/>
            <person name="Holland P.W.H."/>
            <person name="King N."/>
            <person name="Lang F.B.F."/>
            <person name="Roger A.J."/>
            <person name="Ruiz-Trillo I."/>
            <person name="Lander E."/>
            <person name="Nusbaum C."/>
        </authorList>
    </citation>
    <scope>NUCLEOTIDE SEQUENCE [LARGE SCALE GENOMIC DNA]</scope>
    <source>
        <strain evidence="4">ATCC 38327</strain>
    </source>
</reference>
<accession>A0A0L0T722</accession>
<gene>
    <name evidence="3" type="ORF">AMAG_14601</name>
</gene>
<evidence type="ECO:0000313" key="4">
    <source>
        <dbReference type="Proteomes" id="UP000054350"/>
    </source>
</evidence>
<keyword evidence="4" id="KW-1185">Reference proteome</keyword>
<reference evidence="3 4" key="1">
    <citation type="submission" date="2009-11" db="EMBL/GenBank/DDBJ databases">
        <title>Annotation of Allomyces macrogynus ATCC 38327.</title>
        <authorList>
            <consortium name="The Broad Institute Genome Sequencing Platform"/>
            <person name="Russ C."/>
            <person name="Cuomo C."/>
            <person name="Burger G."/>
            <person name="Gray M.W."/>
            <person name="Holland P.W.H."/>
            <person name="King N."/>
            <person name="Lang F.B.F."/>
            <person name="Roger A.J."/>
            <person name="Ruiz-Trillo I."/>
            <person name="Young S.K."/>
            <person name="Zeng Q."/>
            <person name="Gargeya S."/>
            <person name="Fitzgerald M."/>
            <person name="Haas B."/>
            <person name="Abouelleil A."/>
            <person name="Alvarado L."/>
            <person name="Arachchi H.M."/>
            <person name="Berlin A."/>
            <person name="Chapman S.B."/>
            <person name="Gearin G."/>
            <person name="Goldberg J."/>
            <person name="Griggs A."/>
            <person name="Gujja S."/>
            <person name="Hansen M."/>
            <person name="Heiman D."/>
            <person name="Howarth C."/>
            <person name="Larimer J."/>
            <person name="Lui A."/>
            <person name="MacDonald P.J.P."/>
            <person name="McCowen C."/>
            <person name="Montmayeur A."/>
            <person name="Murphy C."/>
            <person name="Neiman D."/>
            <person name="Pearson M."/>
            <person name="Priest M."/>
            <person name="Roberts A."/>
            <person name="Saif S."/>
            <person name="Shea T."/>
            <person name="Sisk P."/>
            <person name="Stolte C."/>
            <person name="Sykes S."/>
            <person name="Wortman J."/>
            <person name="Nusbaum C."/>
            <person name="Birren B."/>
        </authorList>
    </citation>
    <scope>NUCLEOTIDE SEQUENCE [LARGE SCALE GENOMIC DNA]</scope>
    <source>
        <strain evidence="3 4">ATCC 38327</strain>
    </source>
</reference>
<evidence type="ECO:0000313" key="3">
    <source>
        <dbReference type="EMBL" id="KNE70476.1"/>
    </source>
</evidence>
<dbReference type="VEuPathDB" id="FungiDB:AMAG_14601"/>
<feature type="coiled-coil region" evidence="1">
    <location>
        <begin position="46"/>
        <end position="73"/>
    </location>
</feature>